<dbReference type="Proteomes" id="UP001367508">
    <property type="component" value="Unassembled WGS sequence"/>
</dbReference>
<reference evidence="1 2" key="1">
    <citation type="submission" date="2024-01" db="EMBL/GenBank/DDBJ databases">
        <title>The genomes of 5 underutilized Papilionoideae crops provide insights into root nodulation and disease resistanc.</title>
        <authorList>
            <person name="Jiang F."/>
        </authorList>
    </citation>
    <scope>NUCLEOTIDE SEQUENCE [LARGE SCALE GENOMIC DNA]</scope>
    <source>
        <strain evidence="1">LVBAO_FW01</strain>
        <tissue evidence="1">Leaves</tissue>
    </source>
</reference>
<sequence>MAIPNTSSYLSLKVIKINTILLTFMRGTNNSILYSQNQHNLSNFYAWNKQLHLVLSANKLLSYINGETKALSPTVDLETKTTTNHDFSHWECQDNYVFLALLDLSKHKAQAIMLYASTVVAAYSSLSTTYASMSWHHIMSLKECLASISKGDFSSFDYLMTFHSHVDDLALNGRLDDLDLVIATLNDLRPTFPHSTPIATNLDVRKSHWGCGKRPTITSIPPTTSILGAVLTSNKLCNP</sequence>
<proteinExistence type="predicted"/>
<evidence type="ECO:0000313" key="2">
    <source>
        <dbReference type="Proteomes" id="UP001367508"/>
    </source>
</evidence>
<dbReference type="PANTHER" id="PTHR47481">
    <property type="match status" value="1"/>
</dbReference>
<evidence type="ECO:0000313" key="1">
    <source>
        <dbReference type="EMBL" id="KAK7323256.1"/>
    </source>
</evidence>
<keyword evidence="2" id="KW-1185">Reference proteome</keyword>
<dbReference type="PANTHER" id="PTHR47481:SF22">
    <property type="entry name" value="RETROTRANSPOSON GAG DOMAIN-CONTAINING PROTEIN"/>
    <property type="match status" value="1"/>
</dbReference>
<dbReference type="EMBL" id="JAYMYQ010000006">
    <property type="protein sequence ID" value="KAK7323256.1"/>
    <property type="molecule type" value="Genomic_DNA"/>
</dbReference>
<name>A0AAN9Q5U0_CANGL</name>
<dbReference type="AlphaFoldDB" id="A0AAN9Q5U0"/>
<organism evidence="1 2">
    <name type="scientific">Canavalia gladiata</name>
    <name type="common">Sword bean</name>
    <name type="synonym">Dolichos gladiatus</name>
    <dbReference type="NCBI Taxonomy" id="3824"/>
    <lineage>
        <taxon>Eukaryota</taxon>
        <taxon>Viridiplantae</taxon>
        <taxon>Streptophyta</taxon>
        <taxon>Embryophyta</taxon>
        <taxon>Tracheophyta</taxon>
        <taxon>Spermatophyta</taxon>
        <taxon>Magnoliopsida</taxon>
        <taxon>eudicotyledons</taxon>
        <taxon>Gunneridae</taxon>
        <taxon>Pentapetalae</taxon>
        <taxon>rosids</taxon>
        <taxon>fabids</taxon>
        <taxon>Fabales</taxon>
        <taxon>Fabaceae</taxon>
        <taxon>Papilionoideae</taxon>
        <taxon>50 kb inversion clade</taxon>
        <taxon>NPAAA clade</taxon>
        <taxon>indigoferoid/millettioid clade</taxon>
        <taxon>Phaseoleae</taxon>
        <taxon>Canavalia</taxon>
    </lineage>
</organism>
<protein>
    <submittedName>
        <fullName evidence="1">Uncharacterized protein</fullName>
    </submittedName>
</protein>
<gene>
    <name evidence="1" type="ORF">VNO77_26721</name>
</gene>
<comment type="caution">
    <text evidence="1">The sequence shown here is derived from an EMBL/GenBank/DDBJ whole genome shotgun (WGS) entry which is preliminary data.</text>
</comment>
<accession>A0AAN9Q5U0</accession>